<evidence type="ECO:0000313" key="2">
    <source>
        <dbReference type="Ensembl" id="ENSPANP00000030451.2"/>
    </source>
</evidence>
<reference evidence="2" key="3">
    <citation type="submission" date="2025-09" db="UniProtKB">
        <authorList>
            <consortium name="Ensembl"/>
        </authorList>
    </citation>
    <scope>IDENTIFICATION</scope>
</reference>
<proteinExistence type="predicted"/>
<feature type="compositionally biased region" description="Pro residues" evidence="1">
    <location>
        <begin position="107"/>
        <end position="119"/>
    </location>
</feature>
<feature type="compositionally biased region" description="Low complexity" evidence="1">
    <location>
        <begin position="40"/>
        <end position="63"/>
    </location>
</feature>
<evidence type="ECO:0000256" key="1">
    <source>
        <dbReference type="SAM" id="MobiDB-lite"/>
    </source>
</evidence>
<feature type="region of interest" description="Disordered" evidence="1">
    <location>
        <begin position="39"/>
        <end position="132"/>
    </location>
</feature>
<dbReference type="Bgee" id="ENSPANG00000012282">
    <property type="expression patterns" value="Expressed in cerebellum and 52 other cell types or tissues"/>
</dbReference>
<feature type="region of interest" description="Disordered" evidence="1">
    <location>
        <begin position="1"/>
        <end position="26"/>
    </location>
</feature>
<dbReference type="Ensembl" id="ENSPANT00000055031.2">
    <property type="protein sequence ID" value="ENSPANP00000030451.2"/>
    <property type="gene ID" value="ENSPANG00000012282.3"/>
</dbReference>
<gene>
    <name evidence="2" type="primary">PPFIA4</name>
</gene>
<sequence>MVPLEPAATGPLPAGREDGNSNRPLGLWCSPRCRGMTRCSAARPPGGSASGRGSTTVAAACSAPRRRPSRRASVCPPWGPCSPHRPRQRRSCLKPGRRGRRDWRPPRFGPTPADPPPSRPGSDGGCARGSGSLPLSLRTHALRLPGLATAPRAGFLLLGFTGSTGPDPSCSFPFLPRLLVSSVTLRLPWISEYIRPPPRHPTTQSPTVCPLMVRLGRGRLR</sequence>
<evidence type="ECO:0000313" key="3">
    <source>
        <dbReference type="Proteomes" id="UP000028761"/>
    </source>
</evidence>
<name>A0A2I3M3Y5_PAPAN</name>
<keyword evidence="3" id="KW-1185">Reference proteome</keyword>
<feature type="compositionally biased region" description="Basic residues" evidence="1">
    <location>
        <begin position="84"/>
        <end position="101"/>
    </location>
</feature>
<accession>A0A2I3M3Y5</accession>
<organism evidence="2 3">
    <name type="scientific">Papio anubis</name>
    <name type="common">Olive baboon</name>
    <dbReference type="NCBI Taxonomy" id="9555"/>
    <lineage>
        <taxon>Eukaryota</taxon>
        <taxon>Metazoa</taxon>
        <taxon>Chordata</taxon>
        <taxon>Craniata</taxon>
        <taxon>Vertebrata</taxon>
        <taxon>Euteleostomi</taxon>
        <taxon>Mammalia</taxon>
        <taxon>Eutheria</taxon>
        <taxon>Euarchontoglires</taxon>
        <taxon>Primates</taxon>
        <taxon>Haplorrhini</taxon>
        <taxon>Catarrhini</taxon>
        <taxon>Cercopithecidae</taxon>
        <taxon>Cercopithecinae</taxon>
        <taxon>Papio</taxon>
    </lineage>
</organism>
<dbReference type="GeneTree" id="ENSGT01050000244900"/>
<dbReference type="ExpressionAtlas" id="A0A2I3M3Y5">
    <property type="expression patterns" value="baseline"/>
</dbReference>
<dbReference type="Proteomes" id="UP000028761">
    <property type="component" value="Chromosome 1"/>
</dbReference>
<reference evidence="2" key="2">
    <citation type="submission" date="2025-08" db="UniProtKB">
        <authorList>
            <consortium name="Ensembl"/>
        </authorList>
    </citation>
    <scope>IDENTIFICATION</scope>
</reference>
<reference evidence="2 3" key="1">
    <citation type="submission" date="2012-03" db="EMBL/GenBank/DDBJ databases">
        <title>Whole Genome Assembly of Papio anubis.</title>
        <authorList>
            <person name="Liu Y.L."/>
            <person name="Abraham K.A."/>
            <person name="Akbar H.A."/>
            <person name="Ali S.A."/>
            <person name="Anosike U.A."/>
            <person name="Aqrawi P.A."/>
            <person name="Arias F.A."/>
            <person name="Attaway T.A."/>
            <person name="Awwad R.A."/>
            <person name="Babu C.B."/>
            <person name="Bandaranaike D.B."/>
            <person name="Battles P.B."/>
            <person name="Bell A.B."/>
            <person name="Beltran B.B."/>
            <person name="Berhane-Mersha D.B."/>
            <person name="Bess C.B."/>
            <person name="Bickham C.B."/>
            <person name="Bolden T.B."/>
            <person name="Carter K.C."/>
            <person name="Chau D.C."/>
            <person name="Chavez A.C."/>
            <person name="Clerc-Blankenburg K.C."/>
            <person name="Coyle M.C."/>
            <person name="Dao M.D."/>
            <person name="Davila M.L.D."/>
            <person name="Davy-Carroll L.D."/>
            <person name="Denson S.D."/>
            <person name="Dinh H.D."/>
            <person name="Fernandez S.F."/>
            <person name="Fernando P.F."/>
            <person name="Forbes L.F."/>
            <person name="Francis C.F."/>
            <person name="Francisco L.F."/>
            <person name="Fu Q.F."/>
            <person name="Garcia-Iii R.G."/>
            <person name="Garrett T.G."/>
            <person name="Gross S.G."/>
            <person name="Gubbala S.G."/>
            <person name="Hirani K.H."/>
            <person name="Hogues M.H."/>
            <person name="Hollins B.H."/>
            <person name="Jackson L.J."/>
            <person name="Javaid M.J."/>
            <person name="Jhangiani S.J."/>
            <person name="Johnson A.J."/>
            <person name="Johnson B.J."/>
            <person name="Jones J.J."/>
            <person name="Joshi V.J."/>
            <person name="Kalu J.K."/>
            <person name="Khan N.K."/>
            <person name="Korchina V.K."/>
            <person name="Kovar C.K."/>
            <person name="Lago L.L."/>
            <person name="Lara F.L."/>
            <person name="Le T.-K.L."/>
            <person name="Lee S.L."/>
            <person name="Legall-Iii F.L."/>
            <person name="Lemon S.L."/>
            <person name="Liu J.L."/>
            <person name="Liu Y.-S.L."/>
            <person name="Liyanage D.L."/>
            <person name="Lopez J.L."/>
            <person name="Lorensuhewa L.L."/>
            <person name="Mata R.M."/>
            <person name="Mathew T.M."/>
            <person name="Mercado C.M."/>
            <person name="Mercado I.M."/>
            <person name="Morales K.M."/>
            <person name="Morgan M.M."/>
            <person name="Munidasa M.M."/>
            <person name="Ngo D.N."/>
            <person name="Nguyen L.N."/>
            <person name="Nguyen T.N."/>
            <person name="Nguyen N.N."/>
            <person name="Obregon M.O."/>
            <person name="Okwuonu G.O."/>
            <person name="Ongeri F.O."/>
            <person name="Onwere C.O."/>
            <person name="Osifeso I.O."/>
            <person name="Parra A.P."/>
            <person name="Patil S.P."/>
            <person name="Perez A.P."/>
            <person name="Perez Y.P."/>
            <person name="Pham C.P."/>
            <person name="Pu L.-L.P."/>
            <person name="Puazo M.P."/>
            <person name="Quiroz J.Q."/>
            <person name="Rouhana J.R."/>
            <person name="Ruiz M.R."/>
            <person name="Ruiz S.-J.R."/>
            <person name="Saada N.S."/>
            <person name="Santibanez J.S."/>
            <person name="Scheel M.S."/>
            <person name="Schneider B.S."/>
            <person name="Simmons D.S."/>
            <person name="Sisson I.S."/>
            <person name="Tang L.-Y.T."/>
            <person name="Thornton R.T."/>
            <person name="Tisius J.T."/>
            <person name="Toledanes G.T."/>
            <person name="Trejos Z.T."/>
            <person name="Usmani K.U."/>
            <person name="Varghese R.V."/>
            <person name="Vattathil S.V."/>
            <person name="Vee V.V."/>
            <person name="Walker D.W."/>
            <person name="Weissenberger G.W."/>
            <person name="White C.W."/>
            <person name="Williams A.W."/>
            <person name="Woodworth J.W."/>
            <person name="Wright R.W."/>
            <person name="Zhu Y.Z."/>
            <person name="Han Y.H."/>
            <person name="Newsham I.N."/>
            <person name="Nazareth L.N."/>
            <person name="Worley K.W."/>
            <person name="Muzny D.M."/>
            <person name="Rogers J.R."/>
            <person name="Gibbs R.G."/>
        </authorList>
    </citation>
    <scope>NUCLEOTIDE SEQUENCE [LARGE SCALE GENOMIC DNA]</scope>
</reference>
<dbReference type="AlphaFoldDB" id="A0A2I3M3Y5"/>
<protein>
    <submittedName>
        <fullName evidence="2">PTPRF interacting protein alpha 4</fullName>
    </submittedName>
</protein>